<dbReference type="EMBL" id="BSXW01000131">
    <property type="protein sequence ID" value="GMF12800.1"/>
    <property type="molecule type" value="Genomic_DNA"/>
</dbReference>
<evidence type="ECO:0000313" key="2">
    <source>
        <dbReference type="EMBL" id="GMF12800.1"/>
    </source>
</evidence>
<reference evidence="2" key="1">
    <citation type="submission" date="2023-04" db="EMBL/GenBank/DDBJ databases">
        <title>Phytophthora lilii NBRC 32176.</title>
        <authorList>
            <person name="Ichikawa N."/>
            <person name="Sato H."/>
            <person name="Tonouchi N."/>
        </authorList>
    </citation>
    <scope>NUCLEOTIDE SEQUENCE</scope>
    <source>
        <strain evidence="2">NBRC 32176</strain>
    </source>
</reference>
<sequence>MSKPTALAAFAAKQQRVELRDNISKPETGRPPGRNLAQLKASSLEALGDAGTGGANRGQLKELAPLRGGTDSLSSPSKPLKLLNELRAGGNGRGSPRKLVEVASTITPMLPSKLTEVDGLTATSKTELLEPRSATVITTSSPHTVKGVSLPATDSSPAQEEKPGPTDSVMSTIKPSAGNDKSDAEDVNFEDSGDEKDGLLSSKPPKKDEEVVSSLIKIRPVGVDVDDLYDCPPVCDPPSRQER</sequence>
<protein>
    <submittedName>
        <fullName evidence="2">Unnamed protein product</fullName>
    </submittedName>
</protein>
<proteinExistence type="predicted"/>
<gene>
    <name evidence="2" type="ORF">Plil01_000335900</name>
</gene>
<feature type="region of interest" description="Disordered" evidence="1">
    <location>
        <begin position="131"/>
        <end position="211"/>
    </location>
</feature>
<name>A0A9W6TGH3_9STRA</name>
<dbReference type="Proteomes" id="UP001165083">
    <property type="component" value="Unassembled WGS sequence"/>
</dbReference>
<comment type="caution">
    <text evidence="2">The sequence shown here is derived from an EMBL/GenBank/DDBJ whole genome shotgun (WGS) entry which is preliminary data.</text>
</comment>
<dbReference type="AlphaFoldDB" id="A0A9W6TGH3"/>
<keyword evidence="3" id="KW-1185">Reference proteome</keyword>
<feature type="region of interest" description="Disordered" evidence="1">
    <location>
        <begin position="42"/>
        <end position="78"/>
    </location>
</feature>
<accession>A0A9W6TGH3</accession>
<organism evidence="2 3">
    <name type="scientific">Phytophthora lilii</name>
    <dbReference type="NCBI Taxonomy" id="2077276"/>
    <lineage>
        <taxon>Eukaryota</taxon>
        <taxon>Sar</taxon>
        <taxon>Stramenopiles</taxon>
        <taxon>Oomycota</taxon>
        <taxon>Peronosporomycetes</taxon>
        <taxon>Peronosporales</taxon>
        <taxon>Peronosporaceae</taxon>
        <taxon>Phytophthora</taxon>
    </lineage>
</organism>
<feature type="compositionally biased region" description="Acidic residues" evidence="1">
    <location>
        <begin position="183"/>
        <end position="194"/>
    </location>
</feature>
<evidence type="ECO:0000313" key="3">
    <source>
        <dbReference type="Proteomes" id="UP001165083"/>
    </source>
</evidence>
<evidence type="ECO:0000256" key="1">
    <source>
        <dbReference type="SAM" id="MobiDB-lite"/>
    </source>
</evidence>